<feature type="compositionally biased region" description="Gly residues" evidence="1">
    <location>
        <begin position="123"/>
        <end position="134"/>
    </location>
</feature>
<feature type="region of interest" description="Disordered" evidence="1">
    <location>
        <begin position="442"/>
        <end position="467"/>
    </location>
</feature>
<evidence type="ECO:0000313" key="3">
    <source>
        <dbReference type="Proteomes" id="UP001301350"/>
    </source>
</evidence>
<evidence type="ECO:0008006" key="4">
    <source>
        <dbReference type="Google" id="ProtNLM"/>
    </source>
</evidence>
<dbReference type="InterPro" id="IPR008942">
    <property type="entry name" value="ENTH_VHS"/>
</dbReference>
<evidence type="ECO:0000256" key="1">
    <source>
        <dbReference type="SAM" id="MobiDB-lite"/>
    </source>
</evidence>
<keyword evidence="3" id="KW-1185">Reference proteome</keyword>
<sequence length="732" mass="79959">MQGEAGDGGGSGLGARSAVGVASGRGAARTITRFRNLQTTTLGNATKRWTRKLTAAFSSDVEAAVLKATKPKYTAPKEKYVLTLLAATNGCGELFFTSLAEATGSAEGATTGGALNRSVSGGSKNGDGGGGGQGKRIAAVNPSGKPHYGLNKVSTFTLQRHAHAPMHAPLDEAEQPSYGERVLLCGDIVRKLWRHGAERDWRIVSKVLMVVHRMMRDAGEYADSVVFKLWSIKYDSLARNHHSIGSETGAAVAYAQRPMPLPLEWLDRLEMRSALAAPNVPRNVSARYGGSGTLPHESHANPSAQHYHTMCLSQLAESFRDESRTRPEAALCSRLVRAYAHYVAARLDAFRLLYLRDRTDNMLTACVTDPEGFALDDEEECGGDGGDKRVDETGVVSNALGEELRERPSFRRSLREVLPVLLQLIELATAVNLHSLSAEEAAEHASPARVDSSASMERSRSMRSGPLPVAPASMLNEITAEAIRLLVHDVMHLFTTASDLMEQILEQQVFLSGSSAALMRCCRQRYQQYVSTVQRVRDWLDVTSNGLLGVEEGADAAAPGVRKRVLGNAAAEAMLRGELDYVPVDLIDRGWWADSFALSERAPESPSERRGAPRSSPRRPEAGRVERGATRPPRPTQSTVPPAGTLRKARSLRELAAQGDGSDLSPDETTTAAMDANWRDIDDELRRLEVQFESERLALQRAYETRRAVLLTRKSQLHRVQHAHRHERRPSM</sequence>
<reference evidence="2 3" key="1">
    <citation type="submission" date="2022-07" db="EMBL/GenBank/DDBJ databases">
        <title>Genome-wide signatures of adaptation to extreme environments.</title>
        <authorList>
            <person name="Cho C.H."/>
            <person name="Yoon H.S."/>
        </authorList>
    </citation>
    <scope>NUCLEOTIDE SEQUENCE [LARGE SCALE GENOMIC DNA]</scope>
    <source>
        <strain evidence="2 3">DBV 063 E5</strain>
    </source>
</reference>
<dbReference type="Gene3D" id="1.25.40.90">
    <property type="match status" value="2"/>
</dbReference>
<feature type="region of interest" description="Disordered" evidence="1">
    <location>
        <begin position="107"/>
        <end position="135"/>
    </location>
</feature>
<feature type="compositionally biased region" description="Basic and acidic residues" evidence="1">
    <location>
        <begin position="601"/>
        <end position="611"/>
    </location>
</feature>
<organism evidence="2 3">
    <name type="scientific">Cyanidium caldarium</name>
    <name type="common">Red alga</name>
    <dbReference type="NCBI Taxonomy" id="2771"/>
    <lineage>
        <taxon>Eukaryota</taxon>
        <taxon>Rhodophyta</taxon>
        <taxon>Bangiophyceae</taxon>
        <taxon>Cyanidiales</taxon>
        <taxon>Cyanidiaceae</taxon>
        <taxon>Cyanidium</taxon>
    </lineage>
</organism>
<dbReference type="AlphaFoldDB" id="A0AAV9IS05"/>
<proteinExistence type="predicted"/>
<protein>
    <recommendedName>
        <fullName evidence="4">ENTH domain-containing protein</fullName>
    </recommendedName>
</protein>
<comment type="caution">
    <text evidence="2">The sequence shown here is derived from an EMBL/GenBank/DDBJ whole genome shotgun (WGS) entry which is preliminary data.</text>
</comment>
<feature type="compositionally biased region" description="Basic and acidic residues" evidence="1">
    <location>
        <begin position="618"/>
        <end position="629"/>
    </location>
</feature>
<dbReference type="EMBL" id="JANCYW010000003">
    <property type="protein sequence ID" value="KAK4534833.1"/>
    <property type="molecule type" value="Genomic_DNA"/>
</dbReference>
<evidence type="ECO:0000313" key="2">
    <source>
        <dbReference type="EMBL" id="KAK4534833.1"/>
    </source>
</evidence>
<dbReference type="Proteomes" id="UP001301350">
    <property type="component" value="Unassembled WGS sequence"/>
</dbReference>
<feature type="region of interest" description="Disordered" evidence="1">
    <location>
        <begin position="599"/>
        <end position="647"/>
    </location>
</feature>
<name>A0AAV9IS05_CYACA</name>
<gene>
    <name evidence="2" type="ORF">CDCA_CDCA03G0858</name>
</gene>
<accession>A0AAV9IS05</accession>